<dbReference type="RefSeq" id="WP_409542496.1">
    <property type="nucleotide sequence ID" value="NZ_JBKBDD010000001.1"/>
</dbReference>
<dbReference type="InterPro" id="IPR052336">
    <property type="entry name" value="MlaD_Phospholipid_Transporter"/>
</dbReference>
<reference evidence="5 6" key="1">
    <citation type="submission" date="2024-12" db="EMBL/GenBank/DDBJ databases">
        <title>The coexistence of Mycolicibacterium septicum and Mycolicibacterium nivoides in clinical samples.</title>
        <authorList>
            <person name="Wang C."/>
            <person name="Feng Y."/>
            <person name="Zong Z."/>
        </authorList>
    </citation>
    <scope>NUCLEOTIDE SEQUENCE [LARGE SCALE GENOMIC DNA]</scope>
    <source>
        <strain evidence="5 6">120309</strain>
    </source>
</reference>
<dbReference type="PANTHER" id="PTHR33371">
    <property type="entry name" value="INTERMEMBRANE PHOSPHOLIPID TRANSPORT SYSTEM BINDING PROTEIN MLAD-RELATED"/>
    <property type="match status" value="1"/>
</dbReference>
<accession>A0ABW9L206</accession>
<name>A0ABW9L206_9MYCO</name>
<keyword evidence="2" id="KW-0812">Transmembrane</keyword>
<dbReference type="EMBL" id="JBKBDD010000001">
    <property type="protein sequence ID" value="MFN6541972.1"/>
    <property type="molecule type" value="Genomic_DNA"/>
</dbReference>
<dbReference type="NCBIfam" id="TIGR00996">
    <property type="entry name" value="Mtu_fam_mce"/>
    <property type="match status" value="1"/>
</dbReference>
<evidence type="ECO:0000259" key="3">
    <source>
        <dbReference type="Pfam" id="PF02470"/>
    </source>
</evidence>
<proteinExistence type="predicted"/>
<dbReference type="InterPro" id="IPR005693">
    <property type="entry name" value="Mce"/>
</dbReference>
<dbReference type="PANTHER" id="PTHR33371:SF16">
    <property type="entry name" value="MCE-FAMILY PROTEIN MCE3F"/>
    <property type="match status" value="1"/>
</dbReference>
<dbReference type="Pfam" id="PF02470">
    <property type="entry name" value="MlaD"/>
    <property type="match status" value="1"/>
</dbReference>
<evidence type="ECO:0000313" key="6">
    <source>
        <dbReference type="Proteomes" id="UP001635816"/>
    </source>
</evidence>
<keyword evidence="2" id="KW-0472">Membrane</keyword>
<evidence type="ECO:0000313" key="5">
    <source>
        <dbReference type="EMBL" id="MFN6541972.1"/>
    </source>
</evidence>
<evidence type="ECO:0000256" key="2">
    <source>
        <dbReference type="SAM" id="Phobius"/>
    </source>
</evidence>
<sequence>MLTRLVRVQLVLFTIGSIVGLVTMVVVYMQVPTLLGVGRITVTVDLPGTGGLYRFSNVTYRGVQIGKVTAISLIPRGAKATLSLDASPKIPANLEADVRSVSAIGEQYLDLKPISDTPPYLHDGSTIAKADTTVPQQVGPLLDQTSALIKSIPKDKLGLLLDESSRAFNGAGYVLGSLMDSSAKVSAGLNDVRDPTRALVEDSAPLLDSQAAATSDLRTWVRGLANITTALVDDDQQIRKVLNDGPASINEASRLFEQVKPTLPVLLANLTSIGQILVTYRPGLEQILVLMPPFVANIISAAPDHNPTGLGQGDFTLSFGDPPSCTVGFLPPSQWRSPDDTSEVDTPEGLYCKLPQDSPLAVRGARNYPCMNKPGKRAPTAEICNSDKPYVPLAMRQHLTGPYPLDPNLIVQGVPPDARATNDDHIFGPINGTPMPPPAAPDPDTDGPIQTPPPAPPLPNPVPPVPTPDPGGAVPAAPSVFGGNNTRSQPAVVFAQYDPNSGRYVTPDGQTYHQANLVASKRAATWKDLVMEDRP</sequence>
<comment type="caution">
    <text evidence="5">The sequence shown here is derived from an EMBL/GenBank/DDBJ whole genome shotgun (WGS) entry which is preliminary data.</text>
</comment>
<gene>
    <name evidence="5" type="ORF">ACK4CT_02155</name>
</gene>
<protein>
    <submittedName>
        <fullName evidence="5">MCE family protein</fullName>
    </submittedName>
</protein>
<evidence type="ECO:0000259" key="4">
    <source>
        <dbReference type="Pfam" id="PF11887"/>
    </source>
</evidence>
<feature type="region of interest" description="Disordered" evidence="1">
    <location>
        <begin position="422"/>
        <end position="487"/>
    </location>
</feature>
<feature type="domain" description="Mammalian cell entry C-terminal" evidence="4">
    <location>
        <begin position="120"/>
        <end position="288"/>
    </location>
</feature>
<feature type="compositionally biased region" description="Low complexity" evidence="1">
    <location>
        <begin position="470"/>
        <end position="483"/>
    </location>
</feature>
<dbReference type="Pfam" id="PF11887">
    <property type="entry name" value="Mce4_CUP1"/>
    <property type="match status" value="1"/>
</dbReference>
<evidence type="ECO:0000256" key="1">
    <source>
        <dbReference type="SAM" id="MobiDB-lite"/>
    </source>
</evidence>
<dbReference type="InterPro" id="IPR003399">
    <property type="entry name" value="Mce/MlaD"/>
</dbReference>
<keyword evidence="2" id="KW-1133">Transmembrane helix</keyword>
<feature type="compositionally biased region" description="Pro residues" evidence="1">
    <location>
        <begin position="450"/>
        <end position="469"/>
    </location>
</feature>
<feature type="domain" description="Mce/MlaD" evidence="3">
    <location>
        <begin position="40"/>
        <end position="113"/>
    </location>
</feature>
<organism evidence="5 6">
    <name type="scientific">Mycolicibacterium nivoides</name>
    <dbReference type="NCBI Taxonomy" id="2487344"/>
    <lineage>
        <taxon>Bacteria</taxon>
        <taxon>Bacillati</taxon>
        <taxon>Actinomycetota</taxon>
        <taxon>Actinomycetes</taxon>
        <taxon>Mycobacteriales</taxon>
        <taxon>Mycobacteriaceae</taxon>
        <taxon>Mycolicibacterium</taxon>
    </lineage>
</organism>
<dbReference type="InterPro" id="IPR024516">
    <property type="entry name" value="Mce_C"/>
</dbReference>
<dbReference type="Proteomes" id="UP001635816">
    <property type="component" value="Unassembled WGS sequence"/>
</dbReference>
<feature type="transmembrane region" description="Helical" evidence="2">
    <location>
        <begin position="12"/>
        <end position="31"/>
    </location>
</feature>
<keyword evidence="6" id="KW-1185">Reference proteome</keyword>